<comment type="caution">
    <text evidence="1">The sequence shown here is derived from an EMBL/GenBank/DDBJ whole genome shotgun (WGS) entry which is preliminary data.</text>
</comment>
<accession>A0A016UJ43</accession>
<evidence type="ECO:0000313" key="1">
    <source>
        <dbReference type="EMBL" id="EYC15215.1"/>
    </source>
</evidence>
<name>A0A016UJ43_9BILA</name>
<keyword evidence="2" id="KW-1185">Reference proteome</keyword>
<evidence type="ECO:0000313" key="2">
    <source>
        <dbReference type="Proteomes" id="UP000024635"/>
    </source>
</evidence>
<dbReference type="AlphaFoldDB" id="A0A016UJ43"/>
<gene>
    <name evidence="1" type="primary">Acey_s0037.g3390</name>
    <name evidence="1" type="ORF">Y032_0037g3390</name>
</gene>
<sequence>MHSYGKICKKSQTFQKEHFWRWSLSRLEAVSTTATSSTYSISPYLNSMKHRNTFGGRFFHLRFAHRGRNLFFHQRTDTTPVLRSTKEYFGKP</sequence>
<reference evidence="2" key="1">
    <citation type="journal article" date="2015" name="Nat. Genet.">
        <title>The genome and transcriptome of the zoonotic hookworm Ancylostoma ceylanicum identify infection-specific gene families.</title>
        <authorList>
            <person name="Schwarz E.M."/>
            <person name="Hu Y."/>
            <person name="Antoshechkin I."/>
            <person name="Miller M.M."/>
            <person name="Sternberg P.W."/>
            <person name="Aroian R.V."/>
        </authorList>
    </citation>
    <scope>NUCLEOTIDE SEQUENCE</scope>
    <source>
        <strain evidence="2">HY135</strain>
    </source>
</reference>
<protein>
    <submittedName>
        <fullName evidence="1">Uncharacterized protein</fullName>
    </submittedName>
</protein>
<organism evidence="1 2">
    <name type="scientific">Ancylostoma ceylanicum</name>
    <dbReference type="NCBI Taxonomy" id="53326"/>
    <lineage>
        <taxon>Eukaryota</taxon>
        <taxon>Metazoa</taxon>
        <taxon>Ecdysozoa</taxon>
        <taxon>Nematoda</taxon>
        <taxon>Chromadorea</taxon>
        <taxon>Rhabditida</taxon>
        <taxon>Rhabditina</taxon>
        <taxon>Rhabditomorpha</taxon>
        <taxon>Strongyloidea</taxon>
        <taxon>Ancylostomatidae</taxon>
        <taxon>Ancylostomatinae</taxon>
        <taxon>Ancylostoma</taxon>
    </lineage>
</organism>
<dbReference type="Proteomes" id="UP000024635">
    <property type="component" value="Unassembled WGS sequence"/>
</dbReference>
<dbReference type="EMBL" id="JARK01001373">
    <property type="protein sequence ID" value="EYC15215.1"/>
    <property type="molecule type" value="Genomic_DNA"/>
</dbReference>
<proteinExistence type="predicted"/>